<feature type="transmembrane region" description="Helical" evidence="10">
    <location>
        <begin position="375"/>
        <end position="396"/>
    </location>
</feature>
<evidence type="ECO:0000256" key="4">
    <source>
        <dbReference type="ARBA" id="ARBA00022692"/>
    </source>
</evidence>
<proteinExistence type="inferred from homology"/>
<evidence type="ECO:0000256" key="2">
    <source>
        <dbReference type="ARBA" id="ARBA00004651"/>
    </source>
</evidence>
<feature type="transmembrane region" description="Helical" evidence="10">
    <location>
        <begin position="522"/>
        <end position="542"/>
    </location>
</feature>
<dbReference type="Proteomes" id="UP000572817">
    <property type="component" value="Unassembled WGS sequence"/>
</dbReference>
<keyword evidence="3" id="KW-1003">Cell membrane</keyword>
<feature type="transmembrane region" description="Helical" evidence="10">
    <location>
        <begin position="311"/>
        <end position="329"/>
    </location>
</feature>
<evidence type="ECO:0000256" key="7">
    <source>
        <dbReference type="ARBA" id="ARBA00035120"/>
    </source>
</evidence>
<evidence type="ECO:0000313" key="12">
    <source>
        <dbReference type="Proteomes" id="UP000572817"/>
    </source>
</evidence>
<dbReference type="PANTHER" id="PTHR28259">
    <property type="entry name" value="FLUORIDE EXPORT PROTEIN 1-RELATED"/>
    <property type="match status" value="1"/>
</dbReference>
<evidence type="ECO:0000256" key="3">
    <source>
        <dbReference type="ARBA" id="ARBA00022475"/>
    </source>
</evidence>
<evidence type="ECO:0000256" key="6">
    <source>
        <dbReference type="ARBA" id="ARBA00023136"/>
    </source>
</evidence>
<reference evidence="11" key="1">
    <citation type="submission" date="2020-04" db="EMBL/GenBank/DDBJ databases">
        <title>Genome Assembly and Annotation of Botryosphaeria dothidea sdau 11-99, a Latent Pathogen of Apple Fruit Ring Rot in China.</title>
        <authorList>
            <person name="Yu C."/>
            <person name="Diao Y."/>
            <person name="Lu Q."/>
            <person name="Zhao J."/>
            <person name="Cui S."/>
            <person name="Peng C."/>
            <person name="He B."/>
            <person name="Liu H."/>
        </authorList>
    </citation>
    <scope>NUCLEOTIDE SEQUENCE [LARGE SCALE GENOMIC DNA]</scope>
    <source>
        <strain evidence="11">Sdau11-99</strain>
    </source>
</reference>
<dbReference type="GO" id="GO:1903425">
    <property type="term" value="F:fluoride transmembrane transporter activity"/>
    <property type="evidence" value="ECO:0007669"/>
    <property type="project" value="TreeGrafter"/>
</dbReference>
<dbReference type="InterPro" id="IPR003691">
    <property type="entry name" value="FluC"/>
</dbReference>
<feature type="transmembrane region" description="Helical" evidence="10">
    <location>
        <begin position="626"/>
        <end position="644"/>
    </location>
</feature>
<feature type="transmembrane region" description="Helical" evidence="10">
    <location>
        <begin position="554"/>
        <end position="573"/>
    </location>
</feature>
<keyword evidence="4 10" id="KW-0812">Transmembrane</keyword>
<dbReference type="Pfam" id="PF02537">
    <property type="entry name" value="CRCB"/>
    <property type="match status" value="2"/>
</dbReference>
<dbReference type="OrthoDB" id="409792at2759"/>
<feature type="transmembrane region" description="Helical" evidence="10">
    <location>
        <begin position="483"/>
        <end position="502"/>
    </location>
</feature>
<keyword evidence="5 10" id="KW-1133">Transmembrane helix</keyword>
<comment type="catalytic activity">
    <reaction evidence="8">
        <text>fluoride(in) = fluoride(out)</text>
        <dbReference type="Rhea" id="RHEA:76159"/>
        <dbReference type="ChEBI" id="CHEBI:17051"/>
    </reaction>
    <physiologicalReaction direction="left-to-right" evidence="8">
        <dbReference type="Rhea" id="RHEA:76160"/>
    </physiologicalReaction>
</comment>
<evidence type="ECO:0000313" key="11">
    <source>
        <dbReference type="EMBL" id="KAF4307792.1"/>
    </source>
</evidence>
<comment type="subcellular location">
    <subcellularLocation>
        <location evidence="2">Cell membrane</location>
        <topology evidence="2">Multi-pass membrane protein</topology>
    </subcellularLocation>
</comment>
<evidence type="ECO:0000256" key="1">
    <source>
        <dbReference type="ARBA" id="ARBA00002598"/>
    </source>
</evidence>
<keyword evidence="6 10" id="KW-0472">Membrane</keyword>
<feature type="compositionally biased region" description="Low complexity" evidence="9">
    <location>
        <begin position="243"/>
        <end position="265"/>
    </location>
</feature>
<sequence length="665" mass="72368">MEDASAAACGRENRRGSHFDDQRASLRSSLQSHSRPNSPEGLSEHNASSSVAATAHGSLTPLQEAAARHGSSPADSRRSKHRSKHHSGTSDVTRKGKHRSDASDATHHSKQPHASRQWSPEVSRKPSQSQEKYRKYSQSPKKYRKPSRPSPVDEYTLPADYDSLDDAAAPPPVVRSGQRRLWQPDSLEEEFGPTSRGRSIGDGAFQHEQDLTELSALPPVVPRSRDRSVKSRSSKPSRHGKSSHAGSNGSSSSRNNPRPTTRSTAGQQPKRASMFATQLYTISYMIFFSILGTLARLGLQWLTFYPGAPVIFSELWANVGGSLVMGFLAEDRNLFREEWGTPAFFPAIRSRSDDEEMAKMMTEAKTAHGRVKKTIPLYIGLATGFCGSFTSFSSFMRDVFLALSNDMPSPINHPYPSGAPRPEYGSTVSRNGGYSFMAIIAVIVITSGLCLAAYMFGGHLALALDPITPTLPFRLTRRILDRVIVPIAWFAWLGAIFMTIWPPDRPGGPLALSSNSWDAETWRGQALFACVFAPAGALLRFYASLKLNGLMPSFPLGTFAVNIFGTAVLGMAYDLQHVPLDSAAGLMGGGRLGCQVLEGLMDGFCGCLTTVSTWVAELRCLRLKHAYTYGLASVSMGLGVLVVVMGSVKWTIGFGPAACETTRWS</sequence>
<gene>
    <name evidence="11" type="ORF">GTA08_BOTSDO03762</name>
</gene>
<dbReference type="GO" id="GO:0005886">
    <property type="term" value="C:plasma membrane"/>
    <property type="evidence" value="ECO:0007669"/>
    <property type="project" value="UniProtKB-SubCell"/>
</dbReference>
<keyword evidence="12" id="KW-1185">Reference proteome</keyword>
<feature type="compositionally biased region" description="Polar residues" evidence="9">
    <location>
        <begin position="114"/>
        <end position="130"/>
    </location>
</feature>
<accession>A0A8H4IWT2</accession>
<name>A0A8H4IWT2_9PEZI</name>
<feature type="compositionally biased region" description="Basic and acidic residues" evidence="9">
    <location>
        <begin position="11"/>
        <end position="24"/>
    </location>
</feature>
<feature type="region of interest" description="Disordered" evidence="9">
    <location>
        <begin position="1"/>
        <end position="270"/>
    </location>
</feature>
<organism evidence="11 12">
    <name type="scientific">Botryosphaeria dothidea</name>
    <dbReference type="NCBI Taxonomy" id="55169"/>
    <lineage>
        <taxon>Eukaryota</taxon>
        <taxon>Fungi</taxon>
        <taxon>Dikarya</taxon>
        <taxon>Ascomycota</taxon>
        <taxon>Pezizomycotina</taxon>
        <taxon>Dothideomycetes</taxon>
        <taxon>Dothideomycetes incertae sedis</taxon>
        <taxon>Botryosphaeriales</taxon>
        <taxon>Botryosphaeriaceae</taxon>
        <taxon>Botryosphaeria</taxon>
    </lineage>
</organism>
<evidence type="ECO:0000256" key="9">
    <source>
        <dbReference type="SAM" id="MobiDB-lite"/>
    </source>
</evidence>
<comment type="similarity">
    <text evidence="7">Belongs to the fluoride channel Fluc/FEX (TC 1.A.43) family.</text>
</comment>
<dbReference type="PANTHER" id="PTHR28259:SF1">
    <property type="entry name" value="FLUORIDE EXPORT PROTEIN 1-RELATED"/>
    <property type="match status" value="1"/>
</dbReference>
<comment type="function">
    <text evidence="1">Fluoride channel required for the rapid expulsion of cytoplasmic fluoride.</text>
</comment>
<protein>
    <submittedName>
        <fullName evidence="11">Chromosome condensation protein</fullName>
    </submittedName>
</protein>
<feature type="transmembrane region" description="Helical" evidence="10">
    <location>
        <begin position="434"/>
        <end position="462"/>
    </location>
</feature>
<feature type="compositionally biased region" description="Polar residues" evidence="9">
    <location>
        <begin position="25"/>
        <end position="37"/>
    </location>
</feature>
<feature type="compositionally biased region" description="Basic residues" evidence="9">
    <location>
        <begin position="230"/>
        <end position="242"/>
    </location>
</feature>
<feature type="compositionally biased region" description="Basic residues" evidence="9">
    <location>
        <begin position="78"/>
        <end position="87"/>
    </location>
</feature>
<feature type="transmembrane region" description="Helical" evidence="10">
    <location>
        <begin position="279"/>
        <end position="299"/>
    </location>
</feature>
<evidence type="ECO:0000256" key="8">
    <source>
        <dbReference type="ARBA" id="ARBA00035585"/>
    </source>
</evidence>
<evidence type="ECO:0000256" key="10">
    <source>
        <dbReference type="SAM" id="Phobius"/>
    </source>
</evidence>
<evidence type="ECO:0000256" key="5">
    <source>
        <dbReference type="ARBA" id="ARBA00022989"/>
    </source>
</evidence>
<dbReference type="EMBL" id="WWBZ02000022">
    <property type="protein sequence ID" value="KAF4307792.1"/>
    <property type="molecule type" value="Genomic_DNA"/>
</dbReference>
<comment type="caution">
    <text evidence="11">The sequence shown here is derived from an EMBL/GenBank/DDBJ whole genome shotgun (WGS) entry which is preliminary data.</text>
</comment>
<dbReference type="AlphaFoldDB" id="A0A8H4IWT2"/>